<protein>
    <submittedName>
        <fullName evidence="10">Sugar ABC transporter permease</fullName>
    </submittedName>
</protein>
<feature type="transmembrane region" description="Helical" evidence="8">
    <location>
        <begin position="282"/>
        <end position="303"/>
    </location>
</feature>
<keyword evidence="7 8" id="KW-0472">Membrane</keyword>
<dbReference type="InterPro" id="IPR050809">
    <property type="entry name" value="UgpAE/MalFG_permease"/>
</dbReference>
<gene>
    <name evidence="10" type="ORF">FE263_19175</name>
</gene>
<evidence type="ECO:0000256" key="4">
    <source>
        <dbReference type="ARBA" id="ARBA00022475"/>
    </source>
</evidence>
<dbReference type="InterPro" id="IPR035906">
    <property type="entry name" value="MetI-like_sf"/>
</dbReference>
<feature type="transmembrane region" description="Helical" evidence="8">
    <location>
        <begin position="30"/>
        <end position="53"/>
    </location>
</feature>
<feature type="transmembrane region" description="Helical" evidence="8">
    <location>
        <begin position="128"/>
        <end position="148"/>
    </location>
</feature>
<dbReference type="GO" id="GO:0005886">
    <property type="term" value="C:plasma membrane"/>
    <property type="evidence" value="ECO:0007669"/>
    <property type="project" value="UniProtKB-SubCell"/>
</dbReference>
<dbReference type="CDD" id="cd06261">
    <property type="entry name" value="TM_PBP2"/>
    <property type="match status" value="1"/>
</dbReference>
<comment type="subcellular location">
    <subcellularLocation>
        <location evidence="1 8">Cell membrane</location>
        <topology evidence="1 8">Multi-pass membrane protein</topology>
    </subcellularLocation>
</comment>
<feature type="domain" description="ABC transmembrane type-1" evidence="9">
    <location>
        <begin position="91"/>
        <end position="303"/>
    </location>
</feature>
<keyword evidence="5 8" id="KW-0812">Transmembrane</keyword>
<dbReference type="Proteomes" id="UP000305654">
    <property type="component" value="Unassembled WGS sequence"/>
</dbReference>
<evidence type="ECO:0000256" key="6">
    <source>
        <dbReference type="ARBA" id="ARBA00022989"/>
    </source>
</evidence>
<feature type="transmembrane region" description="Helical" evidence="8">
    <location>
        <begin position="239"/>
        <end position="262"/>
    </location>
</feature>
<reference evidence="10 11" key="1">
    <citation type="submission" date="2019-05" db="EMBL/GenBank/DDBJ databases">
        <authorList>
            <person name="Pankratov T."/>
            <person name="Grouzdev D."/>
        </authorList>
    </citation>
    <scope>NUCLEOTIDE SEQUENCE [LARGE SCALE GENOMIC DNA]</scope>
    <source>
        <strain evidence="10 11">KEBCLARHB70R</strain>
    </source>
</reference>
<dbReference type="PANTHER" id="PTHR43227">
    <property type="entry name" value="BLL4140 PROTEIN"/>
    <property type="match status" value="1"/>
</dbReference>
<dbReference type="Pfam" id="PF00528">
    <property type="entry name" value="BPD_transp_1"/>
    <property type="match status" value="1"/>
</dbReference>
<name>A0A5R9J6K0_9PROT</name>
<dbReference type="PROSITE" id="PS50928">
    <property type="entry name" value="ABC_TM1"/>
    <property type="match status" value="1"/>
</dbReference>
<evidence type="ECO:0000313" key="10">
    <source>
        <dbReference type="EMBL" id="TLU70976.1"/>
    </source>
</evidence>
<evidence type="ECO:0000256" key="5">
    <source>
        <dbReference type="ARBA" id="ARBA00022692"/>
    </source>
</evidence>
<dbReference type="PANTHER" id="PTHR43227:SF11">
    <property type="entry name" value="BLL4140 PROTEIN"/>
    <property type="match status" value="1"/>
</dbReference>
<sequence length="311" mass="33937">MRARRRTCEAGVGMTLAATRRKPSLRGDGLGTVLLFLPPALLVFTIFVVLPIGEASWFSLFDWNGYGSPQHFVALRNYVRLLAFVPFRTALLNNLLVIAISLCIQIPVAIGAASLLSGPGRLTVVMRLILFLPYILAEVAAGLIWRFVFDGNFGLVAVAARELGMNAPFMLADPDLARVALMVVVTWKYFGFHMMLVLAGLQGIDPELRQAARMDGATGAQIFRHVTLPLLRPTLRVSVFFAVIGSLQLFDIVMPLTAGGPGNATQTMATFLYNFGITRMKIGFGSAVGVVLFLISATFSIVYNRWVPGER</sequence>
<feature type="transmembrane region" description="Helical" evidence="8">
    <location>
        <begin position="179"/>
        <end position="201"/>
    </location>
</feature>
<comment type="caution">
    <text evidence="10">The sequence shown here is derived from an EMBL/GenBank/DDBJ whole genome shotgun (WGS) entry which is preliminary data.</text>
</comment>
<keyword evidence="3 8" id="KW-0813">Transport</keyword>
<dbReference type="SUPFAM" id="SSF161098">
    <property type="entry name" value="MetI-like"/>
    <property type="match status" value="1"/>
</dbReference>
<evidence type="ECO:0000256" key="8">
    <source>
        <dbReference type="RuleBase" id="RU363032"/>
    </source>
</evidence>
<evidence type="ECO:0000259" key="9">
    <source>
        <dbReference type="PROSITE" id="PS50928"/>
    </source>
</evidence>
<evidence type="ECO:0000256" key="1">
    <source>
        <dbReference type="ARBA" id="ARBA00004651"/>
    </source>
</evidence>
<dbReference type="GO" id="GO:0055085">
    <property type="term" value="P:transmembrane transport"/>
    <property type="evidence" value="ECO:0007669"/>
    <property type="project" value="InterPro"/>
</dbReference>
<dbReference type="AlphaFoldDB" id="A0A5R9J6K0"/>
<evidence type="ECO:0000256" key="7">
    <source>
        <dbReference type="ARBA" id="ARBA00023136"/>
    </source>
</evidence>
<dbReference type="EMBL" id="VCDI01000009">
    <property type="protein sequence ID" value="TLU70976.1"/>
    <property type="molecule type" value="Genomic_DNA"/>
</dbReference>
<keyword evidence="4" id="KW-1003">Cell membrane</keyword>
<dbReference type="InterPro" id="IPR000515">
    <property type="entry name" value="MetI-like"/>
</dbReference>
<evidence type="ECO:0000256" key="2">
    <source>
        <dbReference type="ARBA" id="ARBA00009306"/>
    </source>
</evidence>
<evidence type="ECO:0000313" key="11">
    <source>
        <dbReference type="Proteomes" id="UP000305654"/>
    </source>
</evidence>
<dbReference type="Gene3D" id="1.10.3720.10">
    <property type="entry name" value="MetI-like"/>
    <property type="match status" value="1"/>
</dbReference>
<accession>A0A5R9J6K0</accession>
<dbReference type="OrthoDB" id="9805108at2"/>
<comment type="similarity">
    <text evidence="2 8">Belongs to the binding-protein-dependent transport system permease family.</text>
</comment>
<evidence type="ECO:0000256" key="3">
    <source>
        <dbReference type="ARBA" id="ARBA00022448"/>
    </source>
</evidence>
<keyword evidence="6 8" id="KW-1133">Transmembrane helix</keyword>
<feature type="transmembrane region" description="Helical" evidence="8">
    <location>
        <begin position="95"/>
        <end position="116"/>
    </location>
</feature>
<organism evidence="10 11">
    <name type="scientific">Lichenicoccus roseus</name>
    <dbReference type="NCBI Taxonomy" id="2683649"/>
    <lineage>
        <taxon>Bacteria</taxon>
        <taxon>Pseudomonadati</taxon>
        <taxon>Pseudomonadota</taxon>
        <taxon>Alphaproteobacteria</taxon>
        <taxon>Acetobacterales</taxon>
        <taxon>Acetobacteraceae</taxon>
        <taxon>Lichenicoccus</taxon>
    </lineage>
</organism>
<proteinExistence type="inferred from homology"/>
<keyword evidence="11" id="KW-1185">Reference proteome</keyword>